<dbReference type="PANTHER" id="PTHR45138:SF9">
    <property type="entry name" value="DIGUANYLATE CYCLASE DGCM-RELATED"/>
    <property type="match status" value="1"/>
</dbReference>
<dbReference type="Proteomes" id="UP001595859">
    <property type="component" value="Unassembled WGS sequence"/>
</dbReference>
<dbReference type="EMBL" id="JBHSIS010000006">
    <property type="protein sequence ID" value="MFC4854185.1"/>
    <property type="molecule type" value="Genomic_DNA"/>
</dbReference>
<organism evidence="4 5">
    <name type="scientific">Actinophytocola glycyrrhizae</name>
    <dbReference type="NCBI Taxonomy" id="2044873"/>
    <lineage>
        <taxon>Bacteria</taxon>
        <taxon>Bacillati</taxon>
        <taxon>Actinomycetota</taxon>
        <taxon>Actinomycetes</taxon>
        <taxon>Pseudonocardiales</taxon>
        <taxon>Pseudonocardiaceae</taxon>
    </lineage>
</organism>
<evidence type="ECO:0000313" key="4">
    <source>
        <dbReference type="EMBL" id="MFC4854185.1"/>
    </source>
</evidence>
<dbReference type="GO" id="GO:0052621">
    <property type="term" value="F:diguanylate cyclase activity"/>
    <property type="evidence" value="ECO:0007669"/>
    <property type="project" value="UniProtKB-EC"/>
</dbReference>
<keyword evidence="2" id="KW-1133">Transmembrane helix</keyword>
<dbReference type="PANTHER" id="PTHR45138">
    <property type="entry name" value="REGULATORY COMPONENTS OF SENSORY TRANSDUCTION SYSTEM"/>
    <property type="match status" value="1"/>
</dbReference>
<dbReference type="CDD" id="cd01949">
    <property type="entry name" value="GGDEF"/>
    <property type="match status" value="1"/>
</dbReference>
<reference evidence="5" key="1">
    <citation type="journal article" date="2019" name="Int. J. Syst. Evol. Microbiol.">
        <title>The Global Catalogue of Microorganisms (GCM) 10K type strain sequencing project: providing services to taxonomists for standard genome sequencing and annotation.</title>
        <authorList>
            <consortium name="The Broad Institute Genomics Platform"/>
            <consortium name="The Broad Institute Genome Sequencing Center for Infectious Disease"/>
            <person name="Wu L."/>
            <person name="Ma J."/>
        </authorList>
    </citation>
    <scope>NUCLEOTIDE SEQUENCE [LARGE SCALE GENOMIC DNA]</scope>
    <source>
        <strain evidence="5">ZS-22-S1</strain>
    </source>
</reference>
<keyword evidence="4" id="KW-0548">Nucleotidyltransferase</keyword>
<dbReference type="RefSeq" id="WP_378056135.1">
    <property type="nucleotide sequence ID" value="NZ_JBHSIS010000006.1"/>
</dbReference>
<evidence type="ECO:0000313" key="5">
    <source>
        <dbReference type="Proteomes" id="UP001595859"/>
    </source>
</evidence>
<protein>
    <submittedName>
        <fullName evidence="4">Diguanylate cyclase</fullName>
        <ecNumber evidence="4">2.7.7.65</ecNumber>
    </submittedName>
</protein>
<evidence type="ECO:0000256" key="1">
    <source>
        <dbReference type="SAM" id="MobiDB-lite"/>
    </source>
</evidence>
<keyword evidence="4" id="KW-0808">Transferase</keyword>
<feature type="region of interest" description="Disordered" evidence="1">
    <location>
        <begin position="405"/>
        <end position="427"/>
    </location>
</feature>
<dbReference type="Pfam" id="PF00990">
    <property type="entry name" value="GGDEF"/>
    <property type="match status" value="1"/>
</dbReference>
<feature type="transmembrane region" description="Helical" evidence="2">
    <location>
        <begin position="63"/>
        <end position="82"/>
    </location>
</feature>
<dbReference type="Gene3D" id="3.30.70.270">
    <property type="match status" value="1"/>
</dbReference>
<feature type="transmembrane region" description="Helical" evidence="2">
    <location>
        <begin position="102"/>
        <end position="126"/>
    </location>
</feature>
<dbReference type="SMART" id="SM00267">
    <property type="entry name" value="GGDEF"/>
    <property type="match status" value="1"/>
</dbReference>
<comment type="caution">
    <text evidence="4">The sequence shown here is derived from an EMBL/GenBank/DDBJ whole genome shotgun (WGS) entry which is preliminary data.</text>
</comment>
<dbReference type="SUPFAM" id="SSF55073">
    <property type="entry name" value="Nucleotide cyclase"/>
    <property type="match status" value="1"/>
</dbReference>
<keyword evidence="5" id="KW-1185">Reference proteome</keyword>
<feature type="transmembrane region" description="Helical" evidence="2">
    <location>
        <begin position="138"/>
        <end position="166"/>
    </location>
</feature>
<evidence type="ECO:0000256" key="2">
    <source>
        <dbReference type="SAM" id="Phobius"/>
    </source>
</evidence>
<dbReference type="InterPro" id="IPR029787">
    <property type="entry name" value="Nucleotide_cyclase"/>
</dbReference>
<dbReference type="PROSITE" id="PS50887">
    <property type="entry name" value="GGDEF"/>
    <property type="match status" value="1"/>
</dbReference>
<accession>A0ABV9S0W7</accession>
<dbReference type="NCBIfam" id="TIGR00254">
    <property type="entry name" value="GGDEF"/>
    <property type="match status" value="1"/>
</dbReference>
<proteinExistence type="predicted"/>
<evidence type="ECO:0000259" key="3">
    <source>
        <dbReference type="PROSITE" id="PS50887"/>
    </source>
</evidence>
<dbReference type="InterPro" id="IPR000160">
    <property type="entry name" value="GGDEF_dom"/>
</dbReference>
<dbReference type="EC" id="2.7.7.65" evidence="4"/>
<keyword evidence="2" id="KW-0812">Transmembrane</keyword>
<feature type="transmembrane region" description="Helical" evidence="2">
    <location>
        <begin position="23"/>
        <end position="43"/>
    </location>
</feature>
<feature type="transmembrane region" description="Helical" evidence="2">
    <location>
        <begin position="178"/>
        <end position="197"/>
    </location>
</feature>
<feature type="transmembrane region" description="Helical" evidence="2">
    <location>
        <begin position="203"/>
        <end position="221"/>
    </location>
</feature>
<keyword evidence="2" id="KW-0472">Membrane</keyword>
<sequence>MELAAAATVLSTIPLFHVTPRDWLWFGLLALAAVFHLEAARGLERVREVTAEGSPHTHLQSVWFFAALLLVPPPLVVGILLISYAHSWLRVYRRRALVHRKVFSASTVVLGLAGAYVVLAAIYPAHTEPFAVTLSGPIALVAVVAAGFVYWFANYALVVGVILLTNPDQPARKALGRASDQLMIAGAIGLGTGMTVVMMSQPWWTPLLIVTVLALHMGLLLPQFRDASRTDAKTGLFEPTFWAELTNDELDRARRLNGTLGLLLLDLDHFKRVNDGYGHLAGDMVLRAVADAIRHSVRGHDMVGRYGGEEFAIVLPGLGVEDVRAAAERVRAAINELAVTVPDLDGDTRVIRGLTASVGASVFPLHGTERTTLLLAADAALYEAKTAGRDRTRLADETPRIVPAARRSQEWHGQAPGPVRDDAGQAY</sequence>
<gene>
    <name evidence="4" type="ORF">ACFPCV_11795</name>
</gene>
<feature type="domain" description="GGDEF" evidence="3">
    <location>
        <begin position="258"/>
        <end position="397"/>
    </location>
</feature>
<dbReference type="InterPro" id="IPR050469">
    <property type="entry name" value="Diguanylate_Cyclase"/>
</dbReference>
<dbReference type="InterPro" id="IPR043128">
    <property type="entry name" value="Rev_trsase/Diguanyl_cyclase"/>
</dbReference>
<name>A0ABV9S0W7_9PSEU</name>